<accession>A0A6G3ZTM1</accession>
<sequence length="213" mass="23922">MNSTTLNEERWNAVSHGIGVALSAVGFALLLQRSALYDDLAYTIGTAIYGSSYCFLYLSSTLLHSSRSQKWGERFEVMDHAAIFIAIAGSYTPFLLITLEGMLGYSLLLLIWGLALCGVRYVQFIIKRFMPWGLLYYVLMGGLIVSLIGPLEERLPSTGLAWLVFGALLYIIGVLFFLWRSLKYHHAIWHVFVLGGSSCHFIAVYMYVMPVIQ</sequence>
<dbReference type="GO" id="GO:0046872">
    <property type="term" value="F:metal ion binding"/>
    <property type="evidence" value="ECO:0007669"/>
    <property type="project" value="UniProtKB-KW"/>
</dbReference>
<feature type="transmembrane region" description="Helical" evidence="8">
    <location>
        <begin position="12"/>
        <end position="34"/>
    </location>
</feature>
<dbReference type="InterPro" id="IPR005744">
    <property type="entry name" value="Hy-lIII"/>
</dbReference>
<keyword evidence="7" id="KW-0479">Metal-binding</keyword>
<reference evidence="9" key="1">
    <citation type="submission" date="2020-02" db="EMBL/GenBank/DDBJ databases">
        <authorList>
            <person name="Shen X.-R."/>
            <person name="Zhang Y.-X."/>
        </authorList>
    </citation>
    <scope>NUCLEOTIDE SEQUENCE</scope>
    <source>
        <strain evidence="9">SYP-B3998</strain>
    </source>
</reference>
<keyword evidence="3" id="KW-1003">Cell membrane</keyword>
<dbReference type="Pfam" id="PF03006">
    <property type="entry name" value="HlyIII"/>
    <property type="match status" value="1"/>
</dbReference>
<dbReference type="AlphaFoldDB" id="A0A6G3ZTM1"/>
<evidence type="ECO:0000256" key="3">
    <source>
        <dbReference type="ARBA" id="ARBA00022475"/>
    </source>
</evidence>
<evidence type="ECO:0000256" key="1">
    <source>
        <dbReference type="ARBA" id="ARBA00004651"/>
    </source>
</evidence>
<keyword evidence="6 8" id="KW-0472">Membrane</keyword>
<protein>
    <submittedName>
        <fullName evidence="9">Hemolysin III family protein</fullName>
    </submittedName>
</protein>
<proteinExistence type="inferred from homology"/>
<evidence type="ECO:0000256" key="4">
    <source>
        <dbReference type="ARBA" id="ARBA00022692"/>
    </source>
</evidence>
<evidence type="ECO:0000313" key="9">
    <source>
        <dbReference type="EMBL" id="NEW04939.1"/>
    </source>
</evidence>
<feature type="binding site" evidence="7">
    <location>
        <position position="190"/>
    </location>
    <ligand>
        <name>Zn(2+)</name>
        <dbReference type="ChEBI" id="CHEBI:29105"/>
    </ligand>
</feature>
<feature type="transmembrane region" description="Helical" evidence="8">
    <location>
        <begin position="103"/>
        <end position="122"/>
    </location>
</feature>
<dbReference type="RefSeq" id="WP_163940825.1">
    <property type="nucleotide sequence ID" value="NZ_JAAIKC010000001.1"/>
</dbReference>
<dbReference type="PANTHER" id="PTHR20855">
    <property type="entry name" value="ADIPOR/PROGESTIN RECEPTOR-RELATED"/>
    <property type="match status" value="1"/>
</dbReference>
<keyword evidence="4 8" id="KW-0812">Transmembrane</keyword>
<organism evidence="9">
    <name type="scientific">Paenibacillus sp. SYP-B3998</name>
    <dbReference type="NCBI Taxonomy" id="2678564"/>
    <lineage>
        <taxon>Bacteria</taxon>
        <taxon>Bacillati</taxon>
        <taxon>Bacillota</taxon>
        <taxon>Bacilli</taxon>
        <taxon>Bacillales</taxon>
        <taxon>Paenibacillaceae</taxon>
        <taxon>Paenibacillus</taxon>
    </lineage>
</organism>
<evidence type="ECO:0000256" key="8">
    <source>
        <dbReference type="SAM" id="Phobius"/>
    </source>
</evidence>
<keyword evidence="7" id="KW-0862">Zinc</keyword>
<comment type="similarity">
    <text evidence="2">Belongs to the UPF0073 (Hly-III) family.</text>
</comment>
<feature type="transmembrane region" description="Helical" evidence="8">
    <location>
        <begin position="80"/>
        <end position="97"/>
    </location>
</feature>
<evidence type="ECO:0000256" key="6">
    <source>
        <dbReference type="ARBA" id="ARBA00023136"/>
    </source>
</evidence>
<comment type="caution">
    <text evidence="9">The sequence shown here is derived from an EMBL/GenBank/DDBJ whole genome shotgun (WGS) entry which is preliminary data.</text>
</comment>
<dbReference type="EMBL" id="JAAIKC010000001">
    <property type="protein sequence ID" value="NEW04939.1"/>
    <property type="molecule type" value="Genomic_DNA"/>
</dbReference>
<feature type="binding site" evidence="7">
    <location>
        <position position="64"/>
    </location>
    <ligand>
        <name>Zn(2+)</name>
        <dbReference type="ChEBI" id="CHEBI:29105"/>
    </ligand>
</feature>
<keyword evidence="5 8" id="KW-1133">Transmembrane helix</keyword>
<name>A0A6G3ZTM1_9BACL</name>
<dbReference type="GO" id="GO:0005886">
    <property type="term" value="C:plasma membrane"/>
    <property type="evidence" value="ECO:0007669"/>
    <property type="project" value="UniProtKB-SubCell"/>
</dbReference>
<gene>
    <name evidence="9" type="ORF">GK047_02765</name>
</gene>
<comment type="subcellular location">
    <subcellularLocation>
        <location evidence="1">Cell membrane</location>
        <topology evidence="1">Multi-pass membrane protein</topology>
    </subcellularLocation>
</comment>
<feature type="transmembrane region" description="Helical" evidence="8">
    <location>
        <begin position="191"/>
        <end position="212"/>
    </location>
</feature>
<dbReference type="NCBIfam" id="TIGR01065">
    <property type="entry name" value="hlyIII"/>
    <property type="match status" value="1"/>
</dbReference>
<feature type="transmembrane region" description="Helical" evidence="8">
    <location>
        <begin position="129"/>
        <end position="148"/>
    </location>
</feature>
<feature type="binding site" evidence="7">
    <location>
        <position position="186"/>
    </location>
    <ligand>
        <name>Zn(2+)</name>
        <dbReference type="ChEBI" id="CHEBI:29105"/>
    </ligand>
</feature>
<dbReference type="GO" id="GO:0140911">
    <property type="term" value="F:pore-forming activity"/>
    <property type="evidence" value="ECO:0007669"/>
    <property type="project" value="InterPro"/>
</dbReference>
<evidence type="ECO:0000256" key="2">
    <source>
        <dbReference type="ARBA" id="ARBA00008488"/>
    </source>
</evidence>
<evidence type="ECO:0000256" key="7">
    <source>
        <dbReference type="PIRSR" id="PIRSR604254-1"/>
    </source>
</evidence>
<evidence type="ECO:0000256" key="5">
    <source>
        <dbReference type="ARBA" id="ARBA00022989"/>
    </source>
</evidence>
<dbReference type="InterPro" id="IPR004254">
    <property type="entry name" value="AdipoR/HlyIII-related"/>
</dbReference>
<feature type="transmembrane region" description="Helical" evidence="8">
    <location>
        <begin position="40"/>
        <end position="59"/>
    </location>
</feature>
<feature type="transmembrane region" description="Helical" evidence="8">
    <location>
        <begin position="160"/>
        <end position="179"/>
    </location>
</feature>
<dbReference type="PANTHER" id="PTHR20855:SF3">
    <property type="entry name" value="LD03007P"/>
    <property type="match status" value="1"/>
</dbReference>